<dbReference type="InterPro" id="IPR036661">
    <property type="entry name" value="Luciferase-like_sf"/>
</dbReference>
<dbReference type="InterPro" id="IPR011251">
    <property type="entry name" value="Luciferase-like_dom"/>
</dbReference>
<name>A0ABU6F6G1_9ACTN</name>
<dbReference type="Proteomes" id="UP001354931">
    <property type="component" value="Unassembled WGS sequence"/>
</dbReference>
<evidence type="ECO:0000313" key="4">
    <source>
        <dbReference type="Proteomes" id="UP001354931"/>
    </source>
</evidence>
<dbReference type="CDD" id="cd01097">
    <property type="entry name" value="Tetrahydromethanopterin_reductase"/>
    <property type="match status" value="1"/>
</dbReference>
<gene>
    <name evidence="3" type="ORF">OKJ99_16245</name>
</gene>
<dbReference type="PANTHER" id="PTHR43244:SF1">
    <property type="entry name" value="5,10-METHYLENETETRAHYDROMETHANOPTERIN REDUCTASE"/>
    <property type="match status" value="1"/>
</dbReference>
<accession>A0ABU6F6G1</accession>
<sequence length="329" mass="35546">MIGDAVDMEIGYTLMTEQAGPRELVGHAVGAEEAGFDFSVTSDHYFPWLRSQGHSPYAWSVLGAVAQATSRLPLMTYVTCPTFRYHPAVVAQKAATVQLLSEGRFRLGLGSGENLNEHVVGRGWPAVDVRHEMLEEAVTIISALFEGGHVTHHGTYYDVDSARLWDLPGTTPPIGIAVSGERSCELAGRLADLLIATEPKAELLTAFDRHGGEGKPRIGQLPVSYDPDRGAAVARAHDQFRWFGGGWKVNSELPHPGSFEGATRFVRPEDVAESIPCGADVDAFVQAARPFADAGFTGLALVQIGGDQQHGFLEWSARKLLPALRETFG</sequence>
<dbReference type="Gene3D" id="3.20.20.30">
    <property type="entry name" value="Luciferase-like domain"/>
    <property type="match status" value="1"/>
</dbReference>
<reference evidence="3 4" key="1">
    <citation type="submission" date="2022-10" db="EMBL/GenBank/DDBJ databases">
        <authorList>
            <person name="Xie J."/>
            <person name="Shen N."/>
        </authorList>
    </citation>
    <scope>NUCLEOTIDE SEQUENCE [LARGE SCALE GENOMIC DNA]</scope>
    <source>
        <strain evidence="3 4">YIM65594</strain>
    </source>
</reference>
<dbReference type="SUPFAM" id="SSF51679">
    <property type="entry name" value="Bacterial luciferase-like"/>
    <property type="match status" value="1"/>
</dbReference>
<dbReference type="PANTHER" id="PTHR43244">
    <property type="match status" value="1"/>
</dbReference>
<comment type="caution">
    <text evidence="3">The sequence shown here is derived from an EMBL/GenBank/DDBJ whole genome shotgun (WGS) entry which is preliminary data.</text>
</comment>
<evidence type="ECO:0000313" key="3">
    <source>
        <dbReference type="EMBL" id="MEB8339043.1"/>
    </source>
</evidence>
<evidence type="ECO:0000256" key="1">
    <source>
        <dbReference type="ARBA" id="ARBA00023002"/>
    </source>
</evidence>
<keyword evidence="4" id="KW-1185">Reference proteome</keyword>
<organism evidence="3 4">
    <name type="scientific">Streptomyces endophyticus</name>
    <dbReference type="NCBI Taxonomy" id="714166"/>
    <lineage>
        <taxon>Bacteria</taxon>
        <taxon>Bacillati</taxon>
        <taxon>Actinomycetota</taxon>
        <taxon>Actinomycetes</taxon>
        <taxon>Kitasatosporales</taxon>
        <taxon>Streptomycetaceae</taxon>
        <taxon>Streptomyces</taxon>
    </lineage>
</organism>
<evidence type="ECO:0000259" key="2">
    <source>
        <dbReference type="Pfam" id="PF00296"/>
    </source>
</evidence>
<protein>
    <submittedName>
        <fullName evidence="3">LLM class F420-dependent oxidoreductase</fullName>
    </submittedName>
</protein>
<dbReference type="InterPro" id="IPR050564">
    <property type="entry name" value="F420-G6PD/mer"/>
</dbReference>
<feature type="domain" description="Luciferase-like" evidence="2">
    <location>
        <begin position="8"/>
        <end position="297"/>
    </location>
</feature>
<proteinExistence type="predicted"/>
<dbReference type="EMBL" id="JAOZYC010000108">
    <property type="protein sequence ID" value="MEB8339043.1"/>
    <property type="molecule type" value="Genomic_DNA"/>
</dbReference>
<dbReference type="InterPro" id="IPR019945">
    <property type="entry name" value="F420_G6P_DH-rel"/>
</dbReference>
<keyword evidence="1" id="KW-0560">Oxidoreductase</keyword>
<dbReference type="NCBIfam" id="TIGR03557">
    <property type="entry name" value="F420_G6P_family"/>
    <property type="match status" value="1"/>
</dbReference>
<dbReference type="Pfam" id="PF00296">
    <property type="entry name" value="Bac_luciferase"/>
    <property type="match status" value="1"/>
</dbReference>